<dbReference type="AlphaFoldDB" id="A0A560MIU2"/>
<feature type="region of interest" description="Disordered" evidence="1">
    <location>
        <begin position="188"/>
        <end position="208"/>
    </location>
</feature>
<comment type="caution">
    <text evidence="2">The sequence shown here is derived from an EMBL/GenBank/DDBJ whole genome shotgun (WGS) entry which is preliminary data.</text>
</comment>
<evidence type="ECO:0000256" key="1">
    <source>
        <dbReference type="SAM" id="MobiDB-lite"/>
    </source>
</evidence>
<gene>
    <name evidence="2" type="ORF">FBZ93_101495</name>
</gene>
<keyword evidence="3" id="KW-1185">Reference proteome</keyword>
<organism evidence="2 3">
    <name type="scientific">Bradyrhizobium macuxiense</name>
    <dbReference type="NCBI Taxonomy" id="1755647"/>
    <lineage>
        <taxon>Bacteria</taxon>
        <taxon>Pseudomonadati</taxon>
        <taxon>Pseudomonadota</taxon>
        <taxon>Alphaproteobacteria</taxon>
        <taxon>Hyphomicrobiales</taxon>
        <taxon>Nitrobacteraceae</taxon>
        <taxon>Bradyrhizobium</taxon>
    </lineage>
</organism>
<dbReference type="Proteomes" id="UP000321304">
    <property type="component" value="Unassembled WGS sequence"/>
</dbReference>
<accession>A0A560MIU2</accession>
<sequence length="208" mass="22132">MTRQTVLKSFVAALSTRRRLRTPRSSLCHRCPAHRLVPSGRPRALGHARVRASPGIRVSRSGLRRAVQVSRAADNKKPSGALGSGGSTLIADCRPRAMRGRSHEPGTRYRSAGGRSIVGGIFQIRSASSGSCLIASDGAREGCGTYASSMSMSTTEMIATEKFSAACAASLCSRVCCRAQRSASAHLQTRVQRGRSARRAGARDRPPL</sequence>
<reference evidence="2 3" key="1">
    <citation type="submission" date="2019-06" db="EMBL/GenBank/DDBJ databases">
        <title>Genomic Encyclopedia of Type Strains, Phase IV (KMG-V): Genome sequencing to study the core and pangenomes of soil and plant-associated prokaryotes.</title>
        <authorList>
            <person name="Whitman W."/>
        </authorList>
    </citation>
    <scope>NUCLEOTIDE SEQUENCE [LARGE SCALE GENOMIC DNA]</scope>
    <source>
        <strain evidence="2 3">BR 10355</strain>
    </source>
</reference>
<name>A0A560MIU2_9BRAD</name>
<proteinExistence type="predicted"/>
<evidence type="ECO:0000313" key="2">
    <source>
        <dbReference type="EMBL" id="TWC07204.1"/>
    </source>
</evidence>
<protein>
    <submittedName>
        <fullName evidence="2">Uncharacterized protein</fullName>
    </submittedName>
</protein>
<dbReference type="EMBL" id="VITY01000001">
    <property type="protein sequence ID" value="TWC07204.1"/>
    <property type="molecule type" value="Genomic_DNA"/>
</dbReference>
<evidence type="ECO:0000313" key="3">
    <source>
        <dbReference type="Proteomes" id="UP000321304"/>
    </source>
</evidence>